<keyword evidence="4 11" id="KW-0808">Transferase</keyword>
<evidence type="ECO:0000313" key="11">
    <source>
        <dbReference type="EMBL" id="AOX02986.1"/>
    </source>
</evidence>
<dbReference type="SUPFAM" id="SSF53448">
    <property type="entry name" value="Nucleotide-diphospho-sugar transferases"/>
    <property type="match status" value="1"/>
</dbReference>
<evidence type="ECO:0000256" key="2">
    <source>
        <dbReference type="ARBA" id="ARBA00006739"/>
    </source>
</evidence>
<evidence type="ECO:0000256" key="5">
    <source>
        <dbReference type="ARBA" id="ARBA00022842"/>
    </source>
</evidence>
<dbReference type="GO" id="GO:0016757">
    <property type="term" value="F:glycosyltransferase activity"/>
    <property type="evidence" value="ECO:0007669"/>
    <property type="project" value="UniProtKB-KW"/>
</dbReference>
<evidence type="ECO:0000313" key="12">
    <source>
        <dbReference type="Proteomes" id="UP000177870"/>
    </source>
</evidence>
<comment type="similarity">
    <text evidence="2">Belongs to the glycosyltransferase 2 family.</text>
</comment>
<evidence type="ECO:0000256" key="8">
    <source>
        <dbReference type="ARBA" id="ARBA00048689"/>
    </source>
</evidence>
<dbReference type="Pfam" id="PF00535">
    <property type="entry name" value="Glycos_transf_2"/>
    <property type="match status" value="1"/>
</dbReference>
<dbReference type="RefSeq" id="WP_070395379.1">
    <property type="nucleotide sequence ID" value="NZ_CP017599.1"/>
</dbReference>
<evidence type="ECO:0000256" key="7">
    <source>
        <dbReference type="ARBA" id="ARBA00040894"/>
    </source>
</evidence>
<comment type="catalytic activity">
    <reaction evidence="8">
        <text>(2R)-3-phosphoglycerate + UDP-alpha-D-glucose = (2R)-2-O-(alpha-D-glucopyranosyl)-3-phospho-glycerate + UDP + H(+)</text>
        <dbReference type="Rhea" id="RHEA:31319"/>
        <dbReference type="ChEBI" id="CHEBI:15378"/>
        <dbReference type="ChEBI" id="CHEBI:58223"/>
        <dbReference type="ChEBI" id="CHEBI:58272"/>
        <dbReference type="ChEBI" id="CHEBI:58885"/>
        <dbReference type="ChEBI" id="CHEBI:62600"/>
        <dbReference type="EC" id="2.4.1.266"/>
    </reaction>
    <physiologicalReaction direction="left-to-right" evidence="8">
        <dbReference type="Rhea" id="RHEA:31320"/>
    </physiologicalReaction>
</comment>
<comment type="cofactor">
    <cofactor evidence="1">
        <name>Mg(2+)</name>
        <dbReference type="ChEBI" id="CHEBI:18420"/>
    </cofactor>
</comment>
<evidence type="ECO:0000256" key="9">
    <source>
        <dbReference type="ARBA" id="ARBA00048997"/>
    </source>
</evidence>
<gene>
    <name evidence="11" type="ORF">BJP34_29255</name>
</gene>
<dbReference type="Proteomes" id="UP000177870">
    <property type="component" value="Chromosome"/>
</dbReference>
<comment type="catalytic activity">
    <reaction evidence="9">
        <text>an NDP-alpha-D-glucose + (2R)-3-phosphoglycerate = (2R)-2-O-(alpha-D-glucopyranosyl)-3-phospho-glycerate + a ribonucleoside 5'-diphosphate + H(+)</text>
        <dbReference type="Rhea" id="RHEA:47244"/>
        <dbReference type="ChEBI" id="CHEBI:15378"/>
        <dbReference type="ChEBI" id="CHEBI:57930"/>
        <dbReference type="ChEBI" id="CHEBI:58272"/>
        <dbReference type="ChEBI" id="CHEBI:62600"/>
        <dbReference type="ChEBI" id="CHEBI:76533"/>
        <dbReference type="EC" id="2.4.1.266"/>
    </reaction>
    <physiologicalReaction direction="left-to-right" evidence="9">
        <dbReference type="Rhea" id="RHEA:47245"/>
    </physiologicalReaction>
</comment>
<dbReference type="InterPro" id="IPR029044">
    <property type="entry name" value="Nucleotide-diphossugar_trans"/>
</dbReference>
<dbReference type="InterPro" id="IPR001173">
    <property type="entry name" value="Glyco_trans_2-like"/>
</dbReference>
<dbReference type="PANTHER" id="PTHR48090:SF10">
    <property type="entry name" value="GLUCOSYL-3-PHOSPHOGLYCERATE SYNTHASE"/>
    <property type="match status" value="1"/>
</dbReference>
<dbReference type="Gene3D" id="3.90.550.10">
    <property type="entry name" value="Spore Coat Polysaccharide Biosynthesis Protein SpsA, Chain A"/>
    <property type="match status" value="1"/>
</dbReference>
<dbReference type="InterPro" id="IPR050256">
    <property type="entry name" value="Glycosyltransferase_2"/>
</dbReference>
<keyword evidence="3" id="KW-0328">Glycosyltransferase</keyword>
<sequence length="324" mass="37961">MPETSIIIRCYNEEQHIGRLLSGIMQQTIQDVEIIVVDSGSTDATPSIASRYRVKLLSIKPEEFSFGRALNLGCQVATGEFIVIASAHVYPIYQDWIEKLLAPFKDPKIALTYGKQRGNETTKYSENQIFATWFPDQSVHVRDQDYPFCNNANAAIRRSLWEDVPYDETLTGLEDLDWAKRIMPLGYRIAYVPAAEIIHVHEETPKRIYNRYRREAIALKQIYPQEHFHFWDFVRLFTTNVVSDYYHAWHDGVFKPNLLSIPIFRLMQFWGTYQGFAQRGLVSNRLRQTFYYPRSLSRYQNTFSYENRRLIDYGSSAKSSEQVY</sequence>
<evidence type="ECO:0000256" key="4">
    <source>
        <dbReference type="ARBA" id="ARBA00022679"/>
    </source>
</evidence>
<proteinExistence type="inferred from homology"/>
<accession>A0A1D8TZV8</accession>
<dbReference type="PANTHER" id="PTHR48090">
    <property type="entry name" value="UNDECAPRENYL-PHOSPHATE 4-DEOXY-4-FORMAMIDO-L-ARABINOSE TRANSFERASE-RELATED"/>
    <property type="match status" value="1"/>
</dbReference>
<dbReference type="STRING" id="1458985.BJP34_29255"/>
<evidence type="ECO:0000256" key="1">
    <source>
        <dbReference type="ARBA" id="ARBA00001946"/>
    </source>
</evidence>
<organism evidence="11 12">
    <name type="scientific">Moorena producens PAL-8-15-08-1</name>
    <dbReference type="NCBI Taxonomy" id="1458985"/>
    <lineage>
        <taxon>Bacteria</taxon>
        <taxon>Bacillati</taxon>
        <taxon>Cyanobacteriota</taxon>
        <taxon>Cyanophyceae</taxon>
        <taxon>Coleofasciculales</taxon>
        <taxon>Coleofasciculaceae</taxon>
        <taxon>Moorena</taxon>
    </lineage>
</organism>
<name>A0A1D8TZV8_9CYAN</name>
<dbReference type="KEGG" id="mpro:BJP34_29255"/>
<evidence type="ECO:0000259" key="10">
    <source>
        <dbReference type="Pfam" id="PF00535"/>
    </source>
</evidence>
<keyword evidence="5" id="KW-0460">Magnesium</keyword>
<dbReference type="AlphaFoldDB" id="A0A1D8TZV8"/>
<reference evidence="12" key="1">
    <citation type="submission" date="2016-10" db="EMBL/GenBank/DDBJ databases">
        <title>Comparative genomics uncovers the prolific and rare metabolic potential of the cyanobacterial genus Moorea.</title>
        <authorList>
            <person name="Leao T."/>
            <person name="Castelao G."/>
            <person name="Korobeynikov A."/>
            <person name="Monroe E.A."/>
            <person name="Podell S."/>
            <person name="Glukhov E."/>
            <person name="Allen E."/>
            <person name="Gerwick W.H."/>
            <person name="Gerwick L."/>
        </authorList>
    </citation>
    <scope>NUCLEOTIDE SEQUENCE [LARGE SCALE GENOMIC DNA]</scope>
    <source>
        <strain evidence="12">PAL-8-15-08-1</strain>
    </source>
</reference>
<protein>
    <recommendedName>
        <fullName evidence="7">Glucosyl-3-phosphoglycerate synthase</fullName>
        <ecNumber evidence="6">2.4.1.266</ecNumber>
    </recommendedName>
</protein>
<dbReference type="EC" id="2.4.1.266" evidence="6"/>
<dbReference type="OrthoDB" id="5291101at2"/>
<feature type="domain" description="Glycosyltransferase 2-like" evidence="10">
    <location>
        <begin position="5"/>
        <end position="162"/>
    </location>
</feature>
<dbReference type="EMBL" id="CP017599">
    <property type="protein sequence ID" value="AOX02986.1"/>
    <property type="molecule type" value="Genomic_DNA"/>
</dbReference>
<evidence type="ECO:0000256" key="6">
    <source>
        <dbReference type="ARBA" id="ARBA00039022"/>
    </source>
</evidence>
<evidence type="ECO:0000256" key="3">
    <source>
        <dbReference type="ARBA" id="ARBA00022676"/>
    </source>
</evidence>
<dbReference type="CDD" id="cd00761">
    <property type="entry name" value="Glyco_tranf_GTA_type"/>
    <property type="match status" value="1"/>
</dbReference>